<dbReference type="PANTHER" id="PTHR37813">
    <property type="entry name" value="FELS-2 PROPHAGE PROTEIN"/>
    <property type="match status" value="1"/>
</dbReference>
<keyword evidence="1" id="KW-1188">Viral release from host cell</keyword>
<feature type="domain" description="Phage tail tape measure protein" evidence="5">
    <location>
        <begin position="268"/>
        <end position="468"/>
    </location>
</feature>
<evidence type="ECO:0000256" key="4">
    <source>
        <dbReference type="SAM" id="Phobius"/>
    </source>
</evidence>
<keyword evidence="4" id="KW-0472">Membrane</keyword>
<accession>A0ABP7WEG1</accession>
<evidence type="ECO:0000256" key="2">
    <source>
        <dbReference type="SAM" id="Coils"/>
    </source>
</evidence>
<feature type="transmembrane region" description="Helical" evidence="4">
    <location>
        <begin position="566"/>
        <end position="595"/>
    </location>
</feature>
<comment type="caution">
    <text evidence="6">The sequence shown here is derived from an EMBL/GenBank/DDBJ whole genome shotgun (WGS) entry which is preliminary data.</text>
</comment>
<dbReference type="NCBIfam" id="TIGR01760">
    <property type="entry name" value="tape_meas_TP901"/>
    <property type="match status" value="1"/>
</dbReference>
<evidence type="ECO:0000256" key="3">
    <source>
        <dbReference type="SAM" id="MobiDB-lite"/>
    </source>
</evidence>
<dbReference type="PANTHER" id="PTHR37813:SF1">
    <property type="entry name" value="FELS-2 PROPHAGE PROTEIN"/>
    <property type="match status" value="1"/>
</dbReference>
<protein>
    <recommendedName>
        <fullName evidence="5">Phage tail tape measure protein domain-containing protein</fullName>
    </recommendedName>
</protein>
<dbReference type="EMBL" id="BAABDM010000001">
    <property type="protein sequence ID" value="GAA4087327.1"/>
    <property type="molecule type" value="Genomic_DNA"/>
</dbReference>
<gene>
    <name evidence="6" type="ORF">GCM10022414_07600</name>
</gene>
<evidence type="ECO:0000259" key="5">
    <source>
        <dbReference type="Pfam" id="PF10145"/>
    </source>
</evidence>
<organism evidence="6 7">
    <name type="scientific">Zhongshania borealis</name>
    <dbReference type="NCBI Taxonomy" id="889488"/>
    <lineage>
        <taxon>Bacteria</taxon>
        <taxon>Pseudomonadati</taxon>
        <taxon>Pseudomonadota</taxon>
        <taxon>Gammaproteobacteria</taxon>
        <taxon>Cellvibrionales</taxon>
        <taxon>Spongiibacteraceae</taxon>
        <taxon>Zhongshania</taxon>
    </lineage>
</organism>
<keyword evidence="2" id="KW-0175">Coiled coil</keyword>
<keyword evidence="7" id="KW-1185">Reference proteome</keyword>
<dbReference type="InterPro" id="IPR010090">
    <property type="entry name" value="Phage_tape_meas"/>
</dbReference>
<reference evidence="7" key="1">
    <citation type="journal article" date="2019" name="Int. J. Syst. Evol. Microbiol.">
        <title>The Global Catalogue of Microorganisms (GCM) 10K type strain sequencing project: providing services to taxonomists for standard genome sequencing and annotation.</title>
        <authorList>
            <consortium name="The Broad Institute Genomics Platform"/>
            <consortium name="The Broad Institute Genome Sequencing Center for Infectious Disease"/>
            <person name="Wu L."/>
            <person name="Ma J."/>
        </authorList>
    </citation>
    <scope>NUCLEOTIDE SEQUENCE [LARGE SCALE GENOMIC DNA]</scope>
    <source>
        <strain evidence="7">JCM 17304</strain>
    </source>
</reference>
<evidence type="ECO:0000313" key="7">
    <source>
        <dbReference type="Proteomes" id="UP001500392"/>
    </source>
</evidence>
<keyword evidence="4" id="KW-1133">Transmembrane helix</keyword>
<sequence length="791" mass="82331">MSNLDTALTLKLVDQWSGPAKKLAGISSELAQKLSATGHELNKIGNQRKAVARLQEYELASKKAKDASNQAAEKVKMLRLAREKEADQLKITQANLKTLQDLKASGVKVDAKTINNLKAQAKENKTLIREHERAEKALEQTTKQRRLAIERAAQLRTKLKAEGIETRDLTGAQNRLGEAYARTQAKIKAVSQAHGKLAAAQSAHNETLQKAANTTIVAAGLSNVGSKALNFLKNPLAEAVAFESAMADVKKVVEFDSPLQFKEFSLTLLDMTRSIPIVKEGLAAIAAQGGQLGIGRSDLPEFVQVAAKMSTAFDMAPEQAGESMAKLSNVYKIPIAQMTNLGDAVNHLSDNTAAKAKEIVDVLMRVGGTATQFGLTTVQTAALGDAFIALGKKPEVAGTAINAMLNKLQTATKQGAKFQDALDEIGISAGDMEDMVAQNGQGALDEFLNTLGQLDKQNRAGVLTDLFGLEYADDISLLAGNLEVYKKALDTVADSSKFAGSMEREFQNRANTSANKTQLLAQRWDAFQTKLGEQLLPVINWLSGAAVKLIDALDWLTDKFPGATKVAMILVGGLGALALAVAPVLMAIAALRVAISGLGVSAKRAALQNAAGGLGGAVAGGGKGGKAGRLAKGLAGKAGLIGAGLGALSIGSTLMSDDANLNKGAAISQDVGGIGGALSGAAAGAALGSVVPVIGTAIGGLVGSVIGSMGGDWLGGKVGNWLFSDNTPVQASAPVMAAGASGGQNYADNSQYTINVQQQPGENADQLVKKTIDEIDRRKSRRRGASYADHG</sequence>
<feature type="region of interest" description="Disordered" evidence="3">
    <location>
        <begin position="772"/>
        <end position="791"/>
    </location>
</feature>
<keyword evidence="4" id="KW-0812">Transmembrane</keyword>
<dbReference type="RefSeq" id="WP_344932507.1">
    <property type="nucleotide sequence ID" value="NZ_BAABDM010000001.1"/>
</dbReference>
<feature type="coiled-coil region" evidence="2">
    <location>
        <begin position="54"/>
        <end position="158"/>
    </location>
</feature>
<dbReference type="Pfam" id="PF10145">
    <property type="entry name" value="PhageMin_Tail"/>
    <property type="match status" value="1"/>
</dbReference>
<name>A0ABP7WEG1_9GAMM</name>
<evidence type="ECO:0000313" key="6">
    <source>
        <dbReference type="EMBL" id="GAA4087327.1"/>
    </source>
</evidence>
<proteinExistence type="predicted"/>
<evidence type="ECO:0000256" key="1">
    <source>
        <dbReference type="ARBA" id="ARBA00022612"/>
    </source>
</evidence>
<dbReference type="Proteomes" id="UP001500392">
    <property type="component" value="Unassembled WGS sequence"/>
</dbReference>